<comment type="pathway">
    <text evidence="3 9">Carbohydrate degradation; glycolysis; pyruvate from D-glyceraldehyde 3-phosphate: step 3/5.</text>
</comment>
<feature type="domain" description="BPG-independent PGAM N-terminal" evidence="15">
    <location>
        <begin position="87"/>
        <end position="317"/>
    </location>
</feature>
<dbReference type="InterPro" id="IPR006124">
    <property type="entry name" value="Metalloenzyme"/>
</dbReference>
<comment type="function">
    <text evidence="2 9">Catalyzes the interconversion of 2-phosphoglycerate and 3-phosphoglycerate.</text>
</comment>
<dbReference type="InterPro" id="IPR017850">
    <property type="entry name" value="Alkaline_phosphatase_core_sf"/>
</dbReference>
<dbReference type="PIRSF" id="PIRSF001492">
    <property type="entry name" value="IPGAM"/>
    <property type="match status" value="1"/>
</dbReference>
<comment type="cofactor">
    <cofactor evidence="9">
        <name>Mn(2+)</name>
        <dbReference type="ChEBI" id="CHEBI:29035"/>
    </cofactor>
    <text evidence="9">Binds 2 manganese ions per subunit.</text>
</comment>
<feature type="binding site" evidence="9 13">
    <location>
        <position position="481"/>
    </location>
    <ligand>
        <name>Mn(2+)</name>
        <dbReference type="ChEBI" id="CHEBI:29035"/>
        <label>1</label>
    </ligand>
</feature>
<evidence type="ECO:0000259" key="15">
    <source>
        <dbReference type="Pfam" id="PF06415"/>
    </source>
</evidence>
<evidence type="ECO:0000256" key="1">
    <source>
        <dbReference type="ARBA" id="ARBA00000370"/>
    </source>
</evidence>
<sequence>MLRLPKKPKPLVILILDGWGVAQDSVGNAITRANLTNFNELWYSYPHATLTSAGQSVGLPEGQVGNSEVGHLNLGAGRIVFQDLLRINMSIADGTFFENAAFKTAVEHISKYGSKLHLLSLVGLGSVHSDSEHLYALLSFLAKQGVAQSRVKLHLFTDGRDSPPTSARFYINEIKSKIASTGVGQIATICGRYYAMDRDNRWERTEKAYQAICGQGTNIEKDPQEAVEKSYREGKTDEFIEPVIIVDESQVPVGPVSDSDAVIFLNYRPDRTRQLTKAFVLDDLTRQKTSSDEKISTFQRGKKKDNLYFVTMTQYEKDLPVSKIAYEPEVVEMPITRIFSELGARQLHIAETEKYAHVTYFFNGGREQPFPKEERILIDSPKVASYDLKPEMSTPLIAQTLISKINSNVYDFIVCNFANADMVAHTGKLDATIKAVQVIDKHLGEITRIVFGKGGGLIITSDHGNAEEMINLRTGEIDTEHNINPSPVIFAFQELRGQNTQFPQGLLADFAPSVLSLLQIPKPQQMTGRSLL</sequence>
<organism evidence="16 17">
    <name type="scientific">Candidatus Curtissbacteria bacterium RIFCSPHIGHO2_02_FULL_42_15</name>
    <dbReference type="NCBI Taxonomy" id="1797716"/>
    <lineage>
        <taxon>Bacteria</taxon>
        <taxon>Candidatus Curtissiibacteriota</taxon>
    </lineage>
</organism>
<dbReference type="GO" id="GO:0006096">
    <property type="term" value="P:glycolytic process"/>
    <property type="evidence" value="ECO:0007669"/>
    <property type="project" value="UniProtKB-UniRule"/>
</dbReference>
<dbReference type="UniPathway" id="UPA00109">
    <property type="reaction ID" value="UER00186"/>
</dbReference>
<dbReference type="Gene3D" id="3.40.720.10">
    <property type="entry name" value="Alkaline Phosphatase, subunit A"/>
    <property type="match status" value="1"/>
</dbReference>
<dbReference type="InterPro" id="IPR036646">
    <property type="entry name" value="PGAM_B_sf"/>
</dbReference>
<evidence type="ECO:0000256" key="4">
    <source>
        <dbReference type="ARBA" id="ARBA00008819"/>
    </source>
</evidence>
<dbReference type="PANTHER" id="PTHR31637">
    <property type="entry name" value="2,3-BISPHOSPHOGLYCERATE-INDEPENDENT PHOSPHOGLYCERATE MUTASE"/>
    <property type="match status" value="1"/>
</dbReference>
<evidence type="ECO:0000259" key="14">
    <source>
        <dbReference type="Pfam" id="PF01676"/>
    </source>
</evidence>
<feature type="domain" description="Metalloenzyme" evidence="14">
    <location>
        <begin position="9"/>
        <end position="521"/>
    </location>
</feature>
<feature type="binding site" evidence="9 12">
    <location>
        <position position="192"/>
    </location>
    <ligand>
        <name>substrate</name>
    </ligand>
</feature>
<evidence type="ECO:0000256" key="5">
    <source>
        <dbReference type="ARBA" id="ARBA00022723"/>
    </source>
</evidence>
<dbReference type="GO" id="GO:0005829">
    <property type="term" value="C:cytosol"/>
    <property type="evidence" value="ECO:0007669"/>
    <property type="project" value="TreeGrafter"/>
</dbReference>
<dbReference type="Pfam" id="PF06415">
    <property type="entry name" value="iPGM_N"/>
    <property type="match status" value="1"/>
</dbReference>
<protein>
    <recommendedName>
        <fullName evidence="9 10">2,3-bisphosphoglycerate-independent phosphoglycerate mutase</fullName>
        <shortName evidence="9">BPG-independent PGAM</shortName>
        <shortName evidence="9">Phosphoglyceromutase</shortName>
        <shortName evidence="9">iPGM</shortName>
        <ecNumber evidence="9 10">5.4.2.12</ecNumber>
    </recommendedName>
</protein>
<dbReference type="Proteomes" id="UP000177124">
    <property type="component" value="Unassembled WGS sequence"/>
</dbReference>
<comment type="similarity">
    <text evidence="4 9">Belongs to the BPG-independent phosphoglycerate mutase family.</text>
</comment>
<dbReference type="GO" id="GO:0004619">
    <property type="term" value="F:phosphoglycerate mutase activity"/>
    <property type="evidence" value="ECO:0007669"/>
    <property type="project" value="UniProtKB-UniRule"/>
</dbReference>
<feature type="binding site" evidence="9 12">
    <location>
        <position position="354"/>
    </location>
    <ligand>
        <name>substrate</name>
    </ligand>
</feature>
<dbReference type="Pfam" id="PF01676">
    <property type="entry name" value="Metalloenzyme"/>
    <property type="match status" value="1"/>
</dbReference>
<evidence type="ECO:0000256" key="10">
    <source>
        <dbReference type="NCBIfam" id="TIGR01307"/>
    </source>
</evidence>
<comment type="subunit">
    <text evidence="9">Monomer.</text>
</comment>
<dbReference type="GO" id="GO:0006007">
    <property type="term" value="P:glucose catabolic process"/>
    <property type="evidence" value="ECO:0007669"/>
    <property type="project" value="InterPro"/>
</dbReference>
<dbReference type="AlphaFoldDB" id="A0A1F5GIY7"/>
<evidence type="ECO:0000256" key="3">
    <source>
        <dbReference type="ARBA" id="ARBA00004798"/>
    </source>
</evidence>
<comment type="caution">
    <text evidence="16">The sequence shown here is derived from an EMBL/GenBank/DDBJ whole genome shotgun (WGS) entry which is preliminary data.</text>
</comment>
<feature type="binding site" evidence="9 12">
    <location>
        <begin position="268"/>
        <end position="271"/>
    </location>
    <ligand>
        <name>substrate</name>
    </ligand>
</feature>
<evidence type="ECO:0000256" key="9">
    <source>
        <dbReference type="HAMAP-Rule" id="MF_01038"/>
    </source>
</evidence>
<dbReference type="HAMAP" id="MF_01038">
    <property type="entry name" value="GpmI"/>
    <property type="match status" value="1"/>
</dbReference>
<feature type="binding site" evidence="9 12">
    <location>
        <position position="198"/>
    </location>
    <ligand>
        <name>substrate</name>
    </ligand>
</feature>
<accession>A0A1F5GIY7</accession>
<keyword evidence="6 9" id="KW-0324">Glycolysis</keyword>
<feature type="binding site" evidence="9 13">
    <location>
        <position position="421"/>
    </location>
    <ligand>
        <name>Mn(2+)</name>
        <dbReference type="ChEBI" id="CHEBI:29035"/>
        <label>1</label>
    </ligand>
</feature>
<keyword evidence="8 9" id="KW-0413">Isomerase</keyword>
<feature type="active site" description="Phosphoserine intermediate" evidence="9 11">
    <location>
        <position position="67"/>
    </location>
</feature>
<dbReference type="NCBIfam" id="TIGR01307">
    <property type="entry name" value="pgm_bpd_ind"/>
    <property type="match status" value="1"/>
</dbReference>
<keyword evidence="5 9" id="KW-0479">Metal-binding</keyword>
<feature type="binding site" evidence="9 12">
    <location>
        <position position="128"/>
    </location>
    <ligand>
        <name>substrate</name>
    </ligand>
</feature>
<evidence type="ECO:0000313" key="16">
    <source>
        <dbReference type="EMBL" id="OGD91838.1"/>
    </source>
</evidence>
<dbReference type="CDD" id="cd16010">
    <property type="entry name" value="iPGM"/>
    <property type="match status" value="1"/>
</dbReference>
<dbReference type="Gene3D" id="3.40.1450.10">
    <property type="entry name" value="BPG-independent phosphoglycerate mutase, domain B"/>
    <property type="match status" value="1"/>
</dbReference>
<evidence type="ECO:0000256" key="11">
    <source>
        <dbReference type="PIRSR" id="PIRSR001492-1"/>
    </source>
</evidence>
<dbReference type="InterPro" id="IPR011258">
    <property type="entry name" value="BPG-indep_PGM_N"/>
</dbReference>
<keyword evidence="7 9" id="KW-0464">Manganese</keyword>
<evidence type="ECO:0000256" key="12">
    <source>
        <dbReference type="PIRSR" id="PIRSR001492-2"/>
    </source>
</evidence>
<dbReference type="EC" id="5.4.2.12" evidence="9 10"/>
<feature type="binding site" evidence="9 13">
    <location>
        <position position="463"/>
    </location>
    <ligand>
        <name>Mn(2+)</name>
        <dbReference type="ChEBI" id="CHEBI:29035"/>
        <label>2</label>
    </ligand>
</feature>
<dbReference type="FunFam" id="3.40.1450.10:FF:000002">
    <property type="entry name" value="2,3-bisphosphoglycerate-independent phosphoglycerate mutase"/>
    <property type="match status" value="1"/>
</dbReference>
<reference evidence="16 17" key="1">
    <citation type="journal article" date="2016" name="Nat. Commun.">
        <title>Thousands of microbial genomes shed light on interconnected biogeochemical processes in an aquifer system.</title>
        <authorList>
            <person name="Anantharaman K."/>
            <person name="Brown C.T."/>
            <person name="Hug L.A."/>
            <person name="Sharon I."/>
            <person name="Castelle C.J."/>
            <person name="Probst A.J."/>
            <person name="Thomas B.C."/>
            <person name="Singh A."/>
            <person name="Wilkins M.J."/>
            <person name="Karaoz U."/>
            <person name="Brodie E.L."/>
            <person name="Williams K.H."/>
            <person name="Hubbard S.S."/>
            <person name="Banfield J.F."/>
        </authorList>
    </citation>
    <scope>NUCLEOTIDE SEQUENCE [LARGE SCALE GENOMIC DNA]</scope>
</reference>
<dbReference type="STRING" id="1797716.A3D07_00270"/>
<comment type="catalytic activity">
    <reaction evidence="1 9">
        <text>(2R)-2-phosphoglycerate = (2R)-3-phosphoglycerate</text>
        <dbReference type="Rhea" id="RHEA:15901"/>
        <dbReference type="ChEBI" id="CHEBI:58272"/>
        <dbReference type="ChEBI" id="CHEBI:58289"/>
        <dbReference type="EC" id="5.4.2.12"/>
    </reaction>
</comment>
<dbReference type="InterPro" id="IPR005995">
    <property type="entry name" value="Pgm_bpd_ind"/>
</dbReference>
<name>A0A1F5GIY7_9BACT</name>
<evidence type="ECO:0000256" key="8">
    <source>
        <dbReference type="ARBA" id="ARBA00023235"/>
    </source>
</evidence>
<feature type="binding site" evidence="9 13">
    <location>
        <position position="67"/>
    </location>
    <ligand>
        <name>Mn(2+)</name>
        <dbReference type="ChEBI" id="CHEBI:29035"/>
        <label>2</label>
    </ligand>
</feature>
<dbReference type="EMBL" id="MFBF01000009">
    <property type="protein sequence ID" value="OGD91838.1"/>
    <property type="molecule type" value="Genomic_DNA"/>
</dbReference>
<feature type="binding site" evidence="9 13">
    <location>
        <position position="425"/>
    </location>
    <ligand>
        <name>Mn(2+)</name>
        <dbReference type="ChEBI" id="CHEBI:29035"/>
        <label>1</label>
    </ligand>
</feature>
<evidence type="ECO:0000256" key="6">
    <source>
        <dbReference type="ARBA" id="ARBA00023152"/>
    </source>
</evidence>
<dbReference type="PANTHER" id="PTHR31637:SF0">
    <property type="entry name" value="2,3-BISPHOSPHOGLYCERATE-INDEPENDENT PHOSPHOGLYCERATE MUTASE"/>
    <property type="match status" value="1"/>
</dbReference>
<evidence type="ECO:0000256" key="13">
    <source>
        <dbReference type="PIRSR" id="PIRSR001492-3"/>
    </source>
</evidence>
<dbReference type="SUPFAM" id="SSF64158">
    <property type="entry name" value="2,3-Bisphosphoglycerate-independent phosphoglycerate mutase, substrate-binding domain"/>
    <property type="match status" value="1"/>
</dbReference>
<evidence type="ECO:0000256" key="2">
    <source>
        <dbReference type="ARBA" id="ARBA00002315"/>
    </source>
</evidence>
<evidence type="ECO:0000313" key="17">
    <source>
        <dbReference type="Proteomes" id="UP000177124"/>
    </source>
</evidence>
<proteinExistence type="inferred from homology"/>
<dbReference type="SUPFAM" id="SSF53649">
    <property type="entry name" value="Alkaline phosphatase-like"/>
    <property type="match status" value="1"/>
</dbReference>
<evidence type="ECO:0000256" key="7">
    <source>
        <dbReference type="ARBA" id="ARBA00023211"/>
    </source>
</evidence>
<feature type="binding site" evidence="9 13">
    <location>
        <position position="17"/>
    </location>
    <ligand>
        <name>Mn(2+)</name>
        <dbReference type="ChEBI" id="CHEBI:29035"/>
        <label>2</label>
    </ligand>
</feature>
<feature type="binding site" evidence="9 12">
    <location>
        <begin position="160"/>
        <end position="161"/>
    </location>
    <ligand>
        <name>substrate</name>
    </ligand>
</feature>
<gene>
    <name evidence="9" type="primary">gpmI</name>
    <name evidence="16" type="ORF">A3D07_00270</name>
</gene>
<dbReference type="GO" id="GO:0030145">
    <property type="term" value="F:manganese ion binding"/>
    <property type="evidence" value="ECO:0007669"/>
    <property type="project" value="UniProtKB-UniRule"/>
</dbReference>
<feature type="binding site" evidence="9 13">
    <location>
        <position position="462"/>
    </location>
    <ligand>
        <name>Mn(2+)</name>
        <dbReference type="ChEBI" id="CHEBI:29035"/>
        <label>2</label>
    </ligand>
</feature>